<keyword evidence="3" id="KW-1185">Reference proteome</keyword>
<evidence type="ECO:0000256" key="1">
    <source>
        <dbReference type="SAM" id="SignalP"/>
    </source>
</evidence>
<feature type="signal peptide" evidence="1">
    <location>
        <begin position="1"/>
        <end position="18"/>
    </location>
</feature>
<feature type="chain" id="PRO_5037978806" description="CarboxypepD_reg-like domain-containing protein" evidence="1">
    <location>
        <begin position="19"/>
        <end position="254"/>
    </location>
</feature>
<reference evidence="2" key="1">
    <citation type="submission" date="2020-11" db="EMBL/GenBank/DDBJ databases">
        <title>Genome of Flavobacterium soyangense.</title>
        <authorList>
            <person name="Liu Q."/>
            <person name="Xin Y.-H."/>
        </authorList>
    </citation>
    <scope>NUCLEOTIDE SEQUENCE</scope>
    <source>
        <strain evidence="2">CGMCC 1.13493</strain>
    </source>
</reference>
<comment type="caution">
    <text evidence="2">The sequence shown here is derived from an EMBL/GenBank/DDBJ whole genome shotgun (WGS) entry which is preliminary data.</text>
</comment>
<proteinExistence type="predicted"/>
<dbReference type="RefSeq" id="WP_194313241.1">
    <property type="nucleotide sequence ID" value="NZ_JADHEC010000062.1"/>
</dbReference>
<gene>
    <name evidence="2" type="ORF">IR213_15695</name>
</gene>
<keyword evidence="1" id="KW-0732">Signal</keyword>
<dbReference type="AlphaFoldDB" id="A0A930Y204"/>
<protein>
    <recommendedName>
        <fullName evidence="4">CarboxypepD_reg-like domain-containing protein</fullName>
    </recommendedName>
</protein>
<evidence type="ECO:0008006" key="4">
    <source>
        <dbReference type="Google" id="ProtNLM"/>
    </source>
</evidence>
<organism evidence="2 3">
    <name type="scientific">Flavobacterium soyangense</name>
    <dbReference type="NCBI Taxonomy" id="2023265"/>
    <lineage>
        <taxon>Bacteria</taxon>
        <taxon>Pseudomonadati</taxon>
        <taxon>Bacteroidota</taxon>
        <taxon>Flavobacteriia</taxon>
        <taxon>Flavobacteriales</taxon>
        <taxon>Flavobacteriaceae</taxon>
        <taxon>Flavobacterium</taxon>
    </lineage>
</organism>
<dbReference type="InterPro" id="IPR008969">
    <property type="entry name" value="CarboxyPept-like_regulatory"/>
</dbReference>
<dbReference type="EMBL" id="JADHEC010000062">
    <property type="protein sequence ID" value="MBF2710014.1"/>
    <property type="molecule type" value="Genomic_DNA"/>
</dbReference>
<evidence type="ECO:0000313" key="3">
    <source>
        <dbReference type="Proteomes" id="UP000646211"/>
    </source>
</evidence>
<name>A0A930Y204_9FLAO</name>
<evidence type="ECO:0000313" key="2">
    <source>
        <dbReference type="EMBL" id="MBF2710014.1"/>
    </source>
</evidence>
<accession>A0A930Y204</accession>
<dbReference type="SUPFAM" id="SSF49464">
    <property type="entry name" value="Carboxypeptidase regulatory domain-like"/>
    <property type="match status" value="1"/>
</dbReference>
<sequence length="254" mass="28773">MKIRICVLFILIASSILAQESSKTRLKGKINANTIDLEGVYVINLKTEKSTITDKDGFFSITAISGDTLLFSAVNLKRIQVCLEQNDFQKDLFLVKMESMITYLNEIVVRRYDNINAFSLGIVSKGKKSYTPAERKLYAANSLNATASNDGMSGGSISVDPLLNWMSGRTKMLKNELEVENKELCMQQLENMFDKNMFVNGLKIPLEYVKGFEYYIVENDRFTALLKSKNKTNIEFAMITLAEKYIEIIACENE</sequence>
<dbReference type="Proteomes" id="UP000646211">
    <property type="component" value="Unassembled WGS sequence"/>
</dbReference>